<dbReference type="GO" id="GO:0034464">
    <property type="term" value="C:BBSome"/>
    <property type="evidence" value="ECO:0007669"/>
    <property type="project" value="InterPro"/>
</dbReference>
<dbReference type="EMBL" id="CAJNDS010002429">
    <property type="protein sequence ID" value="CAE7470178.1"/>
    <property type="molecule type" value="Genomic_DNA"/>
</dbReference>
<protein>
    <submittedName>
        <fullName evidence="2">Ycf3 protein</fullName>
    </submittedName>
</protein>
<reference evidence="2" key="1">
    <citation type="submission" date="2021-02" db="EMBL/GenBank/DDBJ databases">
        <authorList>
            <person name="Dougan E. K."/>
            <person name="Rhodes N."/>
            <person name="Thang M."/>
            <person name="Chan C."/>
        </authorList>
    </citation>
    <scope>NUCLEOTIDE SEQUENCE</scope>
</reference>
<feature type="repeat" description="TPR" evidence="1">
    <location>
        <begin position="80"/>
        <end position="113"/>
    </location>
</feature>
<dbReference type="PROSITE" id="PS50005">
    <property type="entry name" value="TPR"/>
    <property type="match status" value="2"/>
</dbReference>
<dbReference type="PANTHER" id="PTHR44177:SF1">
    <property type="entry name" value="TETRATRICOPEPTIDE REPEAT PROTEIN 8"/>
    <property type="match status" value="1"/>
</dbReference>
<name>A0A812S7J9_9DINO</name>
<evidence type="ECO:0000256" key="1">
    <source>
        <dbReference type="PROSITE-ProRule" id="PRU00339"/>
    </source>
</evidence>
<dbReference type="SMART" id="SM00028">
    <property type="entry name" value="TPR"/>
    <property type="match status" value="3"/>
</dbReference>
<gene>
    <name evidence="2" type="primary">ycf3</name>
    <name evidence="2" type="ORF">SNAT2548_LOCUS26364</name>
</gene>
<proteinExistence type="predicted"/>
<evidence type="ECO:0000313" key="2">
    <source>
        <dbReference type="EMBL" id="CAE7470178.1"/>
    </source>
</evidence>
<dbReference type="AlphaFoldDB" id="A0A812S7J9"/>
<dbReference type="GO" id="GO:0036064">
    <property type="term" value="C:ciliary basal body"/>
    <property type="evidence" value="ECO:0007669"/>
    <property type="project" value="TreeGrafter"/>
</dbReference>
<dbReference type="SUPFAM" id="SSF48452">
    <property type="entry name" value="TPR-like"/>
    <property type="match status" value="1"/>
</dbReference>
<dbReference type="OrthoDB" id="418917at2759"/>
<keyword evidence="1" id="KW-0802">TPR repeat</keyword>
<accession>A0A812S7J9</accession>
<dbReference type="InterPro" id="IPR019734">
    <property type="entry name" value="TPR_rpt"/>
</dbReference>
<evidence type="ECO:0000313" key="3">
    <source>
        <dbReference type="Proteomes" id="UP000604046"/>
    </source>
</evidence>
<dbReference type="InterPro" id="IPR011990">
    <property type="entry name" value="TPR-like_helical_dom_sf"/>
</dbReference>
<dbReference type="PANTHER" id="PTHR44177">
    <property type="entry name" value="TETRATRICOPEPTIDE REPEAT PROTEIN 8"/>
    <property type="match status" value="1"/>
</dbReference>
<organism evidence="2 3">
    <name type="scientific">Symbiodinium natans</name>
    <dbReference type="NCBI Taxonomy" id="878477"/>
    <lineage>
        <taxon>Eukaryota</taxon>
        <taxon>Sar</taxon>
        <taxon>Alveolata</taxon>
        <taxon>Dinophyceae</taxon>
        <taxon>Suessiales</taxon>
        <taxon>Symbiodiniaceae</taxon>
        <taxon>Symbiodinium</taxon>
    </lineage>
</organism>
<sequence length="884" mass="96859">MTMPLRRVLRIAAVAAGVFGVSAALSFVAAGGRRAAPQPRVQMQAVSVNDKSDNFIDKAFTAMTDVVIGLIPLSQQEKDAYQFYRDGMAAQVSGDYSMALRSYAEALKLEEDPIDRSYIFYNLGIIFGSNGEYVKAVKYYHLSLDQNKELCQAYNNIAVIYHDQAMRAEKKGALDKSTVLYDKAALYWNQAIRIAPTNYLEAQNWLITTGRISSEAQSKLGGLRLGRSVLALAACSYCAKTETIFLHMAEIWFNLSLLSTLFCLEGSQDKDQILVFCQLCIRAQDIANDGVFARMHWPQTGAGGQSPEIHRMPIMMGMLGSWTGRAVVAQAPNAQLSNLQESVDEPSFLAFFAGCEKESTNGEAAEFPSKEDLQRLFTYWDEAGAGHLSEVVSKTTITDSVADLAHVCVSVKATSVSKLEVGDVVEVLGVATKEPEVDVMRVKVRLLTDGTEGWATISGNQGTDYLQEGGGSFKVVKETLLTDDFEIGAAKETPKELNVSRMPSSTIVVVPTCQSCAGKLLQLPYEKLLLCIEQDFARGASAALHMDLNKSCEPMRDLVDFLREVMEPSSRKNVKDWRCIMNKRIGESYKAKNRSLSWLDDKVVQVTKTAEVLGAVRHLPILGCGGRDGEGQQALRAAASREVELDTPLVVKPRHGSNSKFVAMFPSPAQAGVEAVCESIDAALNGEDPSWKKESWNQNAVPKGALLQPLYALMADMADVDVSMGARNKLMRPLELKVQVLFGVAVGGCLHSHPMALWVLSSGAVQLWDPNLPGLLKKGHGVWEPLPHAILETLLRSLSEDWEAIRGDSERLAQEIGLDELRVDWLLGDGHWGPRIGELTYMGTLALDIWPVSWRLARAFAAGHLSRLGRPLQPFPERGSPGGE</sequence>
<dbReference type="NCBIfam" id="NF002725">
    <property type="entry name" value="PRK02603.1"/>
    <property type="match status" value="1"/>
</dbReference>
<dbReference type="GO" id="GO:1905515">
    <property type="term" value="P:non-motile cilium assembly"/>
    <property type="evidence" value="ECO:0007669"/>
    <property type="project" value="InterPro"/>
</dbReference>
<feature type="repeat" description="TPR" evidence="1">
    <location>
        <begin position="117"/>
        <end position="150"/>
    </location>
</feature>
<keyword evidence="3" id="KW-1185">Reference proteome</keyword>
<dbReference type="GO" id="GO:0097730">
    <property type="term" value="C:non-motile cilium"/>
    <property type="evidence" value="ECO:0007669"/>
    <property type="project" value="TreeGrafter"/>
</dbReference>
<comment type="caution">
    <text evidence="2">The sequence shown here is derived from an EMBL/GenBank/DDBJ whole genome shotgun (WGS) entry which is preliminary data.</text>
</comment>
<dbReference type="InterPro" id="IPR028796">
    <property type="entry name" value="BBS8"/>
</dbReference>
<dbReference type="Proteomes" id="UP000604046">
    <property type="component" value="Unassembled WGS sequence"/>
</dbReference>
<dbReference type="Gene3D" id="1.25.40.10">
    <property type="entry name" value="Tetratricopeptide repeat domain"/>
    <property type="match status" value="1"/>
</dbReference>